<evidence type="ECO:0000313" key="2">
    <source>
        <dbReference type="Proteomes" id="UP001148629"/>
    </source>
</evidence>
<reference evidence="1" key="1">
    <citation type="submission" date="2022-08" db="EMBL/GenBank/DDBJ databases">
        <title>Genome Sequence of Fusarium decemcellulare.</title>
        <authorList>
            <person name="Buettner E."/>
        </authorList>
    </citation>
    <scope>NUCLEOTIDE SEQUENCE</scope>
    <source>
        <strain evidence="1">Babe19</strain>
    </source>
</reference>
<protein>
    <submittedName>
        <fullName evidence="1">Uncharacterized protein</fullName>
    </submittedName>
</protein>
<evidence type="ECO:0000313" key="1">
    <source>
        <dbReference type="EMBL" id="KAJ3502312.1"/>
    </source>
</evidence>
<keyword evidence="2" id="KW-1185">Reference proteome</keyword>
<name>A0ACC1R9F1_9HYPO</name>
<organism evidence="1 2">
    <name type="scientific">Fusarium decemcellulare</name>
    <dbReference type="NCBI Taxonomy" id="57161"/>
    <lineage>
        <taxon>Eukaryota</taxon>
        <taxon>Fungi</taxon>
        <taxon>Dikarya</taxon>
        <taxon>Ascomycota</taxon>
        <taxon>Pezizomycotina</taxon>
        <taxon>Sordariomycetes</taxon>
        <taxon>Hypocreomycetidae</taxon>
        <taxon>Hypocreales</taxon>
        <taxon>Nectriaceae</taxon>
        <taxon>Fusarium</taxon>
        <taxon>Fusarium decemcellulare species complex</taxon>
    </lineage>
</organism>
<dbReference type="EMBL" id="JANRMS010005431">
    <property type="protein sequence ID" value="KAJ3502312.1"/>
    <property type="molecule type" value="Genomic_DNA"/>
</dbReference>
<proteinExistence type="predicted"/>
<accession>A0ACC1R9F1</accession>
<comment type="caution">
    <text evidence="1">The sequence shown here is derived from an EMBL/GenBank/DDBJ whole genome shotgun (WGS) entry which is preliminary data.</text>
</comment>
<gene>
    <name evidence="1" type="ORF">NM208_g16753</name>
</gene>
<sequence length="68" mass="7679">MEHNAEQTEERQKCGGEEEVSILKEGALVVVLAAALTALKAGRDVTVFSAKFWNLDQQRYSVQRWRVS</sequence>
<dbReference type="Proteomes" id="UP001148629">
    <property type="component" value="Unassembled WGS sequence"/>
</dbReference>